<dbReference type="GO" id="GO:0005886">
    <property type="term" value="C:plasma membrane"/>
    <property type="evidence" value="ECO:0007669"/>
    <property type="project" value="UniProtKB-SubCell"/>
</dbReference>
<dbReference type="Pfam" id="PF04039">
    <property type="entry name" value="MnhB"/>
    <property type="match status" value="1"/>
</dbReference>
<accession>A0A6P1G8T9</accession>
<comment type="subcellular location">
    <subcellularLocation>
        <location evidence="1">Cell membrane</location>
        <topology evidence="1">Multi-pass membrane protein</topology>
    </subcellularLocation>
</comment>
<keyword evidence="10" id="KW-1185">Reference proteome</keyword>
<comment type="similarity">
    <text evidence="2">Belongs to the CPA3 antiporters (TC 2.A.63) subunit B family.</text>
</comment>
<feature type="transmembrane region" description="Helical" evidence="7">
    <location>
        <begin position="39"/>
        <end position="60"/>
    </location>
</feature>
<keyword evidence="3" id="KW-1003">Cell membrane</keyword>
<dbReference type="EMBL" id="CP047224">
    <property type="protein sequence ID" value="QHD64889.1"/>
    <property type="molecule type" value="Genomic_DNA"/>
</dbReference>
<evidence type="ECO:0000313" key="10">
    <source>
        <dbReference type="Proteomes" id="UP000464912"/>
    </source>
</evidence>
<feature type="transmembrane region" description="Helical" evidence="7">
    <location>
        <begin position="110"/>
        <end position="138"/>
    </location>
</feature>
<keyword evidence="4 7" id="KW-0812">Transmembrane</keyword>
<dbReference type="PANTHER" id="PTHR33932">
    <property type="entry name" value="NA(+)/H(+) ANTIPORTER SUBUNIT B"/>
    <property type="match status" value="1"/>
</dbReference>
<evidence type="ECO:0000256" key="7">
    <source>
        <dbReference type="SAM" id="Phobius"/>
    </source>
</evidence>
<evidence type="ECO:0000259" key="8">
    <source>
        <dbReference type="Pfam" id="PF04039"/>
    </source>
</evidence>
<gene>
    <name evidence="9" type="ORF">GP480_00120</name>
</gene>
<keyword evidence="5 7" id="KW-1133">Transmembrane helix</keyword>
<evidence type="ECO:0000256" key="5">
    <source>
        <dbReference type="ARBA" id="ARBA00022989"/>
    </source>
</evidence>
<protein>
    <submittedName>
        <fullName evidence="9">Na(+)/H(+) antiporter subunit B</fullName>
    </submittedName>
</protein>
<feature type="transmembrane region" description="Helical" evidence="7">
    <location>
        <begin position="7"/>
        <end position="27"/>
    </location>
</feature>
<feature type="transmembrane region" description="Helical" evidence="7">
    <location>
        <begin position="72"/>
        <end position="90"/>
    </location>
</feature>
<evidence type="ECO:0000256" key="2">
    <source>
        <dbReference type="ARBA" id="ARBA00009425"/>
    </source>
</evidence>
<evidence type="ECO:0000313" key="9">
    <source>
        <dbReference type="EMBL" id="QHD64889.1"/>
    </source>
</evidence>
<feature type="domain" description="Na+/H+ antiporter MnhB subunit-related protein" evidence="8">
    <location>
        <begin position="6"/>
        <end position="128"/>
    </location>
</feature>
<proteinExistence type="inferred from homology"/>
<evidence type="ECO:0000256" key="4">
    <source>
        <dbReference type="ARBA" id="ARBA00022692"/>
    </source>
</evidence>
<reference evidence="9 10" key="1">
    <citation type="journal article" date="2020" name="MBio">
        <title>Erratum for Teymournejad et al., 'Isolation and Molecular Analysis of a Novel Neorickettsia Species That Causes Potomac Horse Fever'.</title>
        <authorList>
            <person name="Teymournejad O."/>
            <person name="Lin M."/>
            <person name="Bekebrede H."/>
            <person name="Kamr A."/>
            <person name="Toribio R.E."/>
            <person name="Arroyo L.G."/>
            <person name="Baird J.D."/>
            <person name="Rikihisa Y."/>
        </authorList>
    </citation>
    <scope>NUCLEOTIDE SEQUENCE [LARGE SCALE GENOMIC DNA]</scope>
    <source>
        <strain evidence="9 10">Fin17</strain>
    </source>
</reference>
<keyword evidence="6 7" id="KW-0472">Membrane</keyword>
<dbReference type="PANTHER" id="PTHR33932:SF4">
    <property type="entry name" value="NA(+)_H(+) ANTIPORTER SUBUNIT B"/>
    <property type="match status" value="1"/>
</dbReference>
<dbReference type="RefSeq" id="WP_160094770.1">
    <property type="nucleotide sequence ID" value="NZ_CP047224.1"/>
</dbReference>
<sequence length="146" mass="15563">MIGDKVLKVLASGIIPLIILFAVYIQVHGEISPGGGFQAGVLLAASLITYSLVFGLDPLLHFLGPKTLIRQGATGGLLYLLTGLVPLLQNASFLEHSHVIESLPILSQEIGIFVLELGVGLTVFSSILTIYMCFSLLLTKKISDTD</sequence>
<reference evidence="9 10" key="2">
    <citation type="journal article" date="2020" name="MBio">
        <title>Isolation and Molecular Analysis of a Novel Neorickettsia Species That Causes Potomac Horse Fever.</title>
        <authorList>
            <person name="Teymournejad O."/>
            <person name="Lin M."/>
            <person name="Bekebrede H."/>
            <person name="Kamr A."/>
            <person name="Toribio R.E."/>
            <person name="Arroyo L.G."/>
            <person name="Baird J.D."/>
            <person name="Rikihisa Y."/>
        </authorList>
    </citation>
    <scope>NUCLEOTIDE SEQUENCE [LARGE SCALE GENOMIC DNA]</scope>
    <source>
        <strain evidence="9 10">Fin17</strain>
    </source>
</reference>
<organism evidence="9 10">
    <name type="scientific">Neorickettsia findlayensis</name>
    <dbReference type="NCBI Taxonomy" id="2686014"/>
    <lineage>
        <taxon>Bacteria</taxon>
        <taxon>Pseudomonadati</taxon>
        <taxon>Pseudomonadota</taxon>
        <taxon>Alphaproteobacteria</taxon>
        <taxon>Rickettsiales</taxon>
        <taxon>Anaplasmataceae</taxon>
        <taxon>Neorickettsia</taxon>
    </lineage>
</organism>
<dbReference type="Proteomes" id="UP000464912">
    <property type="component" value="Chromosome"/>
</dbReference>
<evidence type="ECO:0000256" key="6">
    <source>
        <dbReference type="ARBA" id="ARBA00023136"/>
    </source>
</evidence>
<name>A0A6P1G8T9_9RICK</name>
<dbReference type="NCBIfam" id="NF009162">
    <property type="entry name" value="PRK12508.1"/>
    <property type="match status" value="1"/>
</dbReference>
<dbReference type="InterPro" id="IPR007182">
    <property type="entry name" value="MnhB"/>
</dbReference>
<dbReference type="AlphaFoldDB" id="A0A6P1G8T9"/>
<dbReference type="KEGG" id="nef:GP480_00120"/>
<evidence type="ECO:0000256" key="3">
    <source>
        <dbReference type="ARBA" id="ARBA00022475"/>
    </source>
</evidence>
<evidence type="ECO:0000256" key="1">
    <source>
        <dbReference type="ARBA" id="ARBA00004651"/>
    </source>
</evidence>
<dbReference type="InterPro" id="IPR050622">
    <property type="entry name" value="CPA3_antiporter_subunitB"/>
</dbReference>